<name>A0A5A7UZE7_CUCMM</name>
<evidence type="ECO:0000313" key="1">
    <source>
        <dbReference type="EMBL" id="KAA0061333.1"/>
    </source>
</evidence>
<evidence type="ECO:0000313" key="3">
    <source>
        <dbReference type="Proteomes" id="UP000321393"/>
    </source>
</evidence>
<evidence type="ECO:0000313" key="4">
    <source>
        <dbReference type="Proteomes" id="UP000321947"/>
    </source>
</evidence>
<dbReference type="EMBL" id="SSTD01009149">
    <property type="protein sequence ID" value="TYK14687.1"/>
    <property type="molecule type" value="Genomic_DNA"/>
</dbReference>
<sequence>MKCLRKVHVGILTNTLFNQLRKKFPATSFTGSPVLSKSGFDLLSKLLTEYQLKKLLIMSGSVKCLSQSQKFMPSFPAQHARDR</sequence>
<proteinExistence type="predicted"/>
<keyword evidence="1" id="KW-0418">Kinase</keyword>
<evidence type="ECO:0000313" key="2">
    <source>
        <dbReference type="EMBL" id="TYK14687.1"/>
    </source>
</evidence>
<dbReference type="Proteomes" id="UP000321393">
    <property type="component" value="Unassembled WGS sequence"/>
</dbReference>
<dbReference type="STRING" id="1194695.A0A5A7UZE7"/>
<reference evidence="3 4" key="1">
    <citation type="submission" date="2019-08" db="EMBL/GenBank/DDBJ databases">
        <title>Draft genome sequences of two oriental melons (Cucumis melo L. var makuwa).</title>
        <authorList>
            <person name="Kwon S.-Y."/>
        </authorList>
    </citation>
    <scope>NUCLEOTIDE SEQUENCE [LARGE SCALE GENOMIC DNA]</scope>
    <source>
        <strain evidence="4">cv. Chang Bougi</strain>
        <strain evidence="3">cv. SW 3</strain>
        <tissue evidence="1">Leaf</tissue>
    </source>
</reference>
<organism evidence="1 3">
    <name type="scientific">Cucumis melo var. makuwa</name>
    <name type="common">Oriental melon</name>
    <dbReference type="NCBI Taxonomy" id="1194695"/>
    <lineage>
        <taxon>Eukaryota</taxon>
        <taxon>Viridiplantae</taxon>
        <taxon>Streptophyta</taxon>
        <taxon>Embryophyta</taxon>
        <taxon>Tracheophyta</taxon>
        <taxon>Spermatophyta</taxon>
        <taxon>Magnoliopsida</taxon>
        <taxon>eudicotyledons</taxon>
        <taxon>Gunneridae</taxon>
        <taxon>Pentapetalae</taxon>
        <taxon>rosids</taxon>
        <taxon>fabids</taxon>
        <taxon>Cucurbitales</taxon>
        <taxon>Cucurbitaceae</taxon>
        <taxon>Benincaseae</taxon>
        <taxon>Cucumis</taxon>
    </lineage>
</organism>
<protein>
    <submittedName>
        <fullName evidence="1">Cyclin-dependent kinase G-2-like</fullName>
    </submittedName>
</protein>
<dbReference type="AlphaFoldDB" id="A0A5A7UZE7"/>
<comment type="caution">
    <text evidence="1">The sequence shown here is derived from an EMBL/GenBank/DDBJ whole genome shotgun (WGS) entry which is preliminary data.</text>
</comment>
<gene>
    <name evidence="2" type="ORF">E5676_scaffold692G00080</name>
    <name evidence="1" type="ORF">E6C27_scaffold749G00080</name>
</gene>
<dbReference type="EMBL" id="SSTE01004817">
    <property type="protein sequence ID" value="KAA0061333.1"/>
    <property type="molecule type" value="Genomic_DNA"/>
</dbReference>
<keyword evidence="1" id="KW-0808">Transferase</keyword>
<dbReference type="GO" id="GO:0016301">
    <property type="term" value="F:kinase activity"/>
    <property type="evidence" value="ECO:0007669"/>
    <property type="project" value="UniProtKB-KW"/>
</dbReference>
<accession>A0A5A7UZE7</accession>
<dbReference type="Proteomes" id="UP000321947">
    <property type="component" value="Unassembled WGS sequence"/>
</dbReference>
<dbReference type="OrthoDB" id="648396at2759"/>